<dbReference type="PANTHER" id="PTHR20859:SF87">
    <property type="entry name" value="CYTOKINE RECEPTOR FAMILY MEMBER B13-RELATED"/>
    <property type="match status" value="1"/>
</dbReference>
<dbReference type="InterPro" id="IPR050650">
    <property type="entry name" value="Type-II_Cytokine-TF_Rcpt"/>
</dbReference>
<dbReference type="PANTHER" id="PTHR20859">
    <property type="entry name" value="INTERFERON/INTERLEUKIN RECEPTOR"/>
    <property type="match status" value="1"/>
</dbReference>
<dbReference type="Proteomes" id="UP000823561">
    <property type="component" value="Chromosome 18"/>
</dbReference>
<gene>
    <name evidence="3" type="ORF">AALO_G00232850</name>
</gene>
<organism evidence="3 4">
    <name type="scientific">Alosa alosa</name>
    <name type="common">allis shad</name>
    <dbReference type="NCBI Taxonomy" id="278164"/>
    <lineage>
        <taxon>Eukaryota</taxon>
        <taxon>Metazoa</taxon>
        <taxon>Chordata</taxon>
        <taxon>Craniata</taxon>
        <taxon>Vertebrata</taxon>
        <taxon>Euteleostomi</taxon>
        <taxon>Actinopterygii</taxon>
        <taxon>Neopterygii</taxon>
        <taxon>Teleostei</taxon>
        <taxon>Clupei</taxon>
        <taxon>Clupeiformes</taxon>
        <taxon>Clupeoidei</taxon>
        <taxon>Clupeidae</taxon>
        <taxon>Alosa</taxon>
    </lineage>
</organism>
<evidence type="ECO:0000313" key="3">
    <source>
        <dbReference type="EMBL" id="KAG5266506.1"/>
    </source>
</evidence>
<keyword evidence="2" id="KW-0472">Membrane</keyword>
<name>A0AAV6FXS4_9TELE</name>
<sequence>MISAPVLPLPAMIETLGIFLILASVKNVRPVAPPENLTILCQDGINMAYWNHSGSSTNVLFSVNIIRFSDGKSVFDSNTSEHHINISDDTAPMEDVYYFNLTAWEGDIRSVDVRKDFSYARDYEGPEITSCFMDVPSLNIMIETNGIKFRFPHPQYKQKTKKMFYTVHITHDERKLKLECPPEDKVCHGQIQLSVDSIEKCTTLEVKGAIGGILYKTSKEVCNPVPEKGPWPIYLFVVICVIVLATLVGILIGAQKVIKTVIERSSYYVPVSLRPRRTPGATCILQPEFTVSSCAQTGSTSLFQSPEDSPTESPTIIPPDGCPEKTHFRIPARAPSSDDQPEDGYEARLKNDLEPEPLHGLEVL</sequence>
<keyword evidence="4" id="KW-1185">Reference proteome</keyword>
<dbReference type="EMBL" id="JADWDJ010000018">
    <property type="protein sequence ID" value="KAG5266506.1"/>
    <property type="molecule type" value="Genomic_DNA"/>
</dbReference>
<dbReference type="InterPro" id="IPR013783">
    <property type="entry name" value="Ig-like_fold"/>
</dbReference>
<keyword evidence="2" id="KW-0812">Transmembrane</keyword>
<proteinExistence type="predicted"/>
<feature type="compositionally biased region" description="Basic and acidic residues" evidence="1">
    <location>
        <begin position="345"/>
        <end position="364"/>
    </location>
</feature>
<feature type="transmembrane region" description="Helical" evidence="2">
    <location>
        <begin position="231"/>
        <end position="254"/>
    </location>
</feature>
<dbReference type="GO" id="GO:0005886">
    <property type="term" value="C:plasma membrane"/>
    <property type="evidence" value="ECO:0007669"/>
    <property type="project" value="TreeGrafter"/>
</dbReference>
<keyword evidence="2" id="KW-1133">Transmembrane helix</keyword>
<dbReference type="GO" id="GO:0004896">
    <property type="term" value="F:cytokine receptor activity"/>
    <property type="evidence" value="ECO:0007669"/>
    <property type="project" value="TreeGrafter"/>
</dbReference>
<reference evidence="3" key="1">
    <citation type="submission" date="2020-10" db="EMBL/GenBank/DDBJ databases">
        <title>Chromosome-scale genome assembly of the Allis shad, Alosa alosa.</title>
        <authorList>
            <person name="Margot Z."/>
            <person name="Christophe K."/>
            <person name="Cabau C."/>
            <person name="Louis A."/>
            <person name="Berthelot C."/>
            <person name="Parey E."/>
            <person name="Roest Crollius H."/>
            <person name="Montfort J."/>
            <person name="Robinson-Rechavi M."/>
            <person name="Bucao C."/>
            <person name="Bouchez O."/>
            <person name="Gislard M."/>
            <person name="Lluch J."/>
            <person name="Milhes M."/>
            <person name="Lampietro C."/>
            <person name="Lopez Roques C."/>
            <person name="Donnadieu C."/>
            <person name="Braasch I."/>
            <person name="Desvignes T."/>
            <person name="Postlethwait J."/>
            <person name="Bobe J."/>
            <person name="Guiguen Y."/>
        </authorList>
    </citation>
    <scope>NUCLEOTIDE SEQUENCE</scope>
    <source>
        <strain evidence="3">M-15738</strain>
        <tissue evidence="3">Blood</tissue>
    </source>
</reference>
<feature type="compositionally biased region" description="Polar residues" evidence="1">
    <location>
        <begin position="300"/>
        <end position="314"/>
    </location>
</feature>
<dbReference type="Gene3D" id="2.60.40.10">
    <property type="entry name" value="Immunoglobulins"/>
    <property type="match status" value="1"/>
</dbReference>
<comment type="caution">
    <text evidence="3">The sequence shown here is derived from an EMBL/GenBank/DDBJ whole genome shotgun (WGS) entry which is preliminary data.</text>
</comment>
<evidence type="ECO:0000256" key="1">
    <source>
        <dbReference type="SAM" id="MobiDB-lite"/>
    </source>
</evidence>
<evidence type="ECO:0000313" key="4">
    <source>
        <dbReference type="Proteomes" id="UP000823561"/>
    </source>
</evidence>
<protein>
    <submittedName>
        <fullName evidence="3">Uncharacterized protein</fullName>
    </submittedName>
</protein>
<dbReference type="AlphaFoldDB" id="A0AAV6FXS4"/>
<feature type="region of interest" description="Disordered" evidence="1">
    <location>
        <begin position="300"/>
        <end position="364"/>
    </location>
</feature>
<evidence type="ECO:0000256" key="2">
    <source>
        <dbReference type="SAM" id="Phobius"/>
    </source>
</evidence>
<accession>A0AAV6FXS4</accession>